<keyword evidence="2" id="KW-0732">Signal</keyword>
<feature type="region of interest" description="Disordered" evidence="1">
    <location>
        <begin position="26"/>
        <end position="71"/>
    </location>
</feature>
<reference evidence="3 4" key="1">
    <citation type="submission" date="2022-04" db="EMBL/GenBank/DDBJ databases">
        <title>Positive selection, recombination, and allopatry shape intraspecific diversity of widespread and dominant cyanobacteria.</title>
        <authorList>
            <person name="Wei J."/>
            <person name="Shu W."/>
            <person name="Hu C."/>
        </authorList>
    </citation>
    <scope>NUCLEOTIDE SEQUENCE [LARGE SCALE GENOMIC DNA]</scope>
    <source>
        <strain evidence="3 4">GB2-A4</strain>
    </source>
</reference>
<evidence type="ECO:0000256" key="1">
    <source>
        <dbReference type="SAM" id="MobiDB-lite"/>
    </source>
</evidence>
<gene>
    <name evidence="3" type="ORF">NC998_25530</name>
</gene>
<evidence type="ECO:0008006" key="5">
    <source>
        <dbReference type="Google" id="ProtNLM"/>
    </source>
</evidence>
<accession>A0ABV0JGN6</accession>
<evidence type="ECO:0000313" key="4">
    <source>
        <dbReference type="Proteomes" id="UP001464891"/>
    </source>
</evidence>
<evidence type="ECO:0000313" key="3">
    <source>
        <dbReference type="EMBL" id="MEP0820463.1"/>
    </source>
</evidence>
<evidence type="ECO:0000256" key="2">
    <source>
        <dbReference type="SAM" id="SignalP"/>
    </source>
</evidence>
<feature type="signal peptide" evidence="2">
    <location>
        <begin position="1"/>
        <end position="24"/>
    </location>
</feature>
<protein>
    <recommendedName>
        <fullName evidence="5">SCP domain-containing protein</fullName>
    </recommendedName>
</protein>
<dbReference type="Proteomes" id="UP001464891">
    <property type="component" value="Unassembled WGS sequence"/>
</dbReference>
<feature type="compositionally biased region" description="Low complexity" evidence="1">
    <location>
        <begin position="29"/>
        <end position="71"/>
    </location>
</feature>
<name>A0ABV0JGN6_9CYAN</name>
<sequence>MTFPMVQRLLIPCLLLFVVSCNTGAPLESTTPPESTTSSNPTFSTSPTTSVPSTAVDSTSDSISPSTQQSTTSLALSAEGLQLVKQDTGSTRLLPFGAEREQVVAAVSKVRGEPAEQSRSADCELESTTWADGLILSSLDGRFVGWHMNAQGSKAAKTYTTMANIGIGSTRAELEEAYSTVVKQTSLGSEFSAGNLFGILDSTGADAKVTDLWAGRICIFR</sequence>
<dbReference type="RefSeq" id="WP_190441447.1">
    <property type="nucleotide sequence ID" value="NZ_JAMPKM010000030.1"/>
</dbReference>
<proteinExistence type="predicted"/>
<dbReference type="EMBL" id="JAMPKM010000030">
    <property type="protein sequence ID" value="MEP0820463.1"/>
    <property type="molecule type" value="Genomic_DNA"/>
</dbReference>
<comment type="caution">
    <text evidence="3">The sequence shown here is derived from an EMBL/GenBank/DDBJ whole genome shotgun (WGS) entry which is preliminary data.</text>
</comment>
<organism evidence="3 4">
    <name type="scientific">Trichocoleus desertorum GB2-A4</name>
    <dbReference type="NCBI Taxonomy" id="2933944"/>
    <lineage>
        <taxon>Bacteria</taxon>
        <taxon>Bacillati</taxon>
        <taxon>Cyanobacteriota</taxon>
        <taxon>Cyanophyceae</taxon>
        <taxon>Leptolyngbyales</taxon>
        <taxon>Trichocoleusaceae</taxon>
        <taxon>Trichocoleus</taxon>
    </lineage>
</organism>
<feature type="chain" id="PRO_5047300432" description="SCP domain-containing protein" evidence="2">
    <location>
        <begin position="25"/>
        <end position="221"/>
    </location>
</feature>
<keyword evidence="4" id="KW-1185">Reference proteome</keyword>